<protein>
    <submittedName>
        <fullName evidence="4">Transglutaminase</fullName>
    </submittedName>
</protein>
<dbReference type="Gene3D" id="3.10.620.30">
    <property type="match status" value="1"/>
</dbReference>
<keyword evidence="2" id="KW-1133">Transmembrane helix</keyword>
<dbReference type="SMART" id="SM00460">
    <property type="entry name" value="TGc"/>
    <property type="match status" value="1"/>
</dbReference>
<evidence type="ECO:0000313" key="4">
    <source>
        <dbReference type="EMBL" id="AQQ52419.1"/>
    </source>
</evidence>
<evidence type="ECO:0000313" key="5">
    <source>
        <dbReference type="Proteomes" id="UP000188184"/>
    </source>
</evidence>
<feature type="transmembrane region" description="Helical" evidence="2">
    <location>
        <begin position="198"/>
        <end position="219"/>
    </location>
</feature>
<keyword evidence="2" id="KW-0812">Transmembrane</keyword>
<accession>A0A1Q2KW52</accession>
<dbReference type="EMBL" id="CP019640">
    <property type="protein sequence ID" value="AQQ52419.1"/>
    <property type="molecule type" value="Genomic_DNA"/>
</dbReference>
<organism evidence="4 5">
    <name type="scientific">Planococcus lenghuensis</name>
    <dbReference type="NCBI Taxonomy" id="2213202"/>
    <lineage>
        <taxon>Bacteria</taxon>
        <taxon>Bacillati</taxon>
        <taxon>Bacillota</taxon>
        <taxon>Bacilli</taxon>
        <taxon>Bacillales</taxon>
        <taxon>Caryophanaceae</taxon>
        <taxon>Planococcus</taxon>
    </lineage>
</organism>
<feature type="transmembrane region" description="Helical" evidence="2">
    <location>
        <begin position="36"/>
        <end position="54"/>
    </location>
</feature>
<evidence type="ECO:0000256" key="2">
    <source>
        <dbReference type="SAM" id="Phobius"/>
    </source>
</evidence>
<feature type="domain" description="Transglutaminase-like" evidence="3">
    <location>
        <begin position="476"/>
        <end position="550"/>
    </location>
</feature>
<dbReference type="SUPFAM" id="SSF54001">
    <property type="entry name" value="Cysteine proteinases"/>
    <property type="match status" value="1"/>
</dbReference>
<dbReference type="Pfam" id="PF01841">
    <property type="entry name" value="Transglut_core"/>
    <property type="match status" value="1"/>
</dbReference>
<dbReference type="OrthoDB" id="9804872at2"/>
<dbReference type="KEGG" id="pmar:B0X71_04345"/>
<gene>
    <name evidence="4" type="ORF">B0X71_04345</name>
</gene>
<dbReference type="InterPro" id="IPR025403">
    <property type="entry name" value="TgpA-like_C"/>
</dbReference>
<dbReference type="InterPro" id="IPR002931">
    <property type="entry name" value="Transglutaminase-like"/>
</dbReference>
<dbReference type="Pfam" id="PF13559">
    <property type="entry name" value="DUF4129"/>
    <property type="match status" value="1"/>
</dbReference>
<dbReference type="InterPro" id="IPR038765">
    <property type="entry name" value="Papain-like_cys_pep_sf"/>
</dbReference>
<name>A0A1Q2KW52_9BACL</name>
<dbReference type="RefSeq" id="WP_077588302.1">
    <property type="nucleotide sequence ID" value="NZ_CP019640.1"/>
</dbReference>
<feature type="transmembrane region" description="Helical" evidence="2">
    <location>
        <begin position="66"/>
        <end position="83"/>
    </location>
</feature>
<feature type="transmembrane region" description="Helical" evidence="2">
    <location>
        <begin position="113"/>
        <end position="134"/>
    </location>
</feature>
<keyword evidence="2" id="KW-0472">Membrane</keyword>
<feature type="transmembrane region" description="Helical" evidence="2">
    <location>
        <begin position="614"/>
        <end position="631"/>
    </location>
</feature>
<feature type="transmembrane region" description="Helical" evidence="2">
    <location>
        <begin position="166"/>
        <end position="186"/>
    </location>
</feature>
<evidence type="ECO:0000256" key="1">
    <source>
        <dbReference type="SAM" id="MobiDB-lite"/>
    </source>
</evidence>
<dbReference type="PANTHER" id="PTHR42736">
    <property type="entry name" value="PROTEIN-GLUTAMINE GAMMA-GLUTAMYLTRANSFERASE"/>
    <property type="match status" value="1"/>
</dbReference>
<dbReference type="Proteomes" id="UP000188184">
    <property type="component" value="Chromosome"/>
</dbReference>
<feature type="region of interest" description="Disordered" evidence="1">
    <location>
        <begin position="569"/>
        <end position="594"/>
    </location>
</feature>
<sequence length="730" mass="82473">MTSIRKHRGFMFFLYVLVFLLLLEWLTPIAELTATGYQTVFLVFLGASLFMAFFQVSWWISGGLKAIYILWALLFIFTEHRFFTRDAIAAFEVNIETSFTALFSQNWTGVTDMFRTLLFFVLLWMAVYLLHYWISFRLSIFAFYLFTVIFIAVLDTFSTYSGDAAIIRIMVIGLMLAGLLHLARWLELHHIPLRNSAVIGWLVPLFLMVGTSAAAALLLPKVDPVWPDPVPYLTSHTTSETASSGKPPIGKIGYDQDDSRLGGSFVGDDTVVLRAESGSGQYWKIESKDVYTSHGWELSEVEDEPVFYSDSEPIGALDIEPGASEEQGTAFITMAEERFPFVLYPYGTESFTMEGEADYRYNPADQRIGTYRAGSTFEPYMYEVIYSEPTYSLTALRATSEEGLTDLPRELDRYLQLPETLPERVGDLATAITASDESLYGKARAIEAYFANGEFTYSQTNVPVPAEGQDYVDQFLFETQIGYCDNFSTSMVVMLRSIGIPARWVKGFAEGEEIGAADGKVLYEVTNNNAHSWVEAYLPSVGWIMFEPTIGFAGTANIDFDLELDDSEEDAAPLPEKPDTPAPAENEPEATSANSGLEIGKWAAEFWKEQQTRIIWGVLAVIAVGLILYFLRRKWLPAVLVPYYRLRQGDESFERAYLHLLRQLDLYGIQRKEGETLSAYADYIDKFFGTRDMTVLTDAYEKAVYGGMRHAADWNTLRENWESLINRTSG</sequence>
<evidence type="ECO:0000259" key="3">
    <source>
        <dbReference type="SMART" id="SM00460"/>
    </source>
</evidence>
<feature type="transmembrane region" description="Helical" evidence="2">
    <location>
        <begin position="141"/>
        <end position="160"/>
    </location>
</feature>
<reference evidence="4 5" key="1">
    <citation type="submission" date="2017-02" db="EMBL/GenBank/DDBJ databases">
        <title>The complete genomic sequence of a novel cold adapted crude oil-degrading bacterium Planococcus qaidamina Y42.</title>
        <authorList>
            <person name="Yang R."/>
        </authorList>
    </citation>
    <scope>NUCLEOTIDE SEQUENCE [LARGE SCALE GENOMIC DNA]</scope>
    <source>
        <strain evidence="4 5">Y42</strain>
    </source>
</reference>
<proteinExistence type="predicted"/>
<dbReference type="InterPro" id="IPR052901">
    <property type="entry name" value="Bact_TGase-like"/>
</dbReference>
<keyword evidence="5" id="KW-1185">Reference proteome</keyword>
<feature type="transmembrane region" description="Helical" evidence="2">
    <location>
        <begin position="12"/>
        <end position="30"/>
    </location>
</feature>
<dbReference type="AlphaFoldDB" id="A0A1Q2KW52"/>
<dbReference type="PANTHER" id="PTHR42736:SF1">
    <property type="entry name" value="PROTEIN-GLUTAMINE GAMMA-GLUTAMYLTRANSFERASE"/>
    <property type="match status" value="1"/>
</dbReference>